<name>A0A517SNM1_9BACT</name>
<feature type="region of interest" description="Disordered" evidence="1">
    <location>
        <begin position="213"/>
        <end position="275"/>
    </location>
</feature>
<evidence type="ECO:0000313" key="3">
    <source>
        <dbReference type="EMBL" id="QDT57727.1"/>
    </source>
</evidence>
<keyword evidence="4" id="KW-1185">Reference proteome</keyword>
<evidence type="ECO:0000256" key="2">
    <source>
        <dbReference type="SAM" id="SignalP"/>
    </source>
</evidence>
<feature type="compositionally biased region" description="Low complexity" evidence="1">
    <location>
        <begin position="49"/>
        <end position="63"/>
    </location>
</feature>
<evidence type="ECO:0008006" key="5">
    <source>
        <dbReference type="Google" id="ProtNLM"/>
    </source>
</evidence>
<keyword evidence="2" id="KW-0732">Signal</keyword>
<dbReference type="Proteomes" id="UP000315003">
    <property type="component" value="Chromosome"/>
</dbReference>
<reference evidence="3 4" key="1">
    <citation type="submission" date="2019-02" db="EMBL/GenBank/DDBJ databases">
        <title>Deep-cultivation of Planctomycetes and their phenomic and genomic characterization uncovers novel biology.</title>
        <authorList>
            <person name="Wiegand S."/>
            <person name="Jogler M."/>
            <person name="Boedeker C."/>
            <person name="Pinto D."/>
            <person name="Vollmers J."/>
            <person name="Rivas-Marin E."/>
            <person name="Kohn T."/>
            <person name="Peeters S.H."/>
            <person name="Heuer A."/>
            <person name="Rast P."/>
            <person name="Oberbeckmann S."/>
            <person name="Bunk B."/>
            <person name="Jeske O."/>
            <person name="Meyerdierks A."/>
            <person name="Storesund J.E."/>
            <person name="Kallscheuer N."/>
            <person name="Luecker S."/>
            <person name="Lage O.M."/>
            <person name="Pohl T."/>
            <person name="Merkel B.J."/>
            <person name="Hornburger P."/>
            <person name="Mueller R.-W."/>
            <person name="Bruemmer F."/>
            <person name="Labrenz M."/>
            <person name="Spormann A.M."/>
            <person name="Op den Camp H."/>
            <person name="Overmann J."/>
            <person name="Amann R."/>
            <person name="Jetten M.S.M."/>
            <person name="Mascher T."/>
            <person name="Medema M.H."/>
            <person name="Devos D.P."/>
            <person name="Kaster A.-K."/>
            <person name="Ovreas L."/>
            <person name="Rohde M."/>
            <person name="Galperin M.Y."/>
            <person name="Jogler C."/>
        </authorList>
    </citation>
    <scope>NUCLEOTIDE SEQUENCE [LARGE SCALE GENOMIC DNA]</scope>
    <source>
        <strain evidence="3 4">SV_7m_r</strain>
    </source>
</reference>
<feature type="signal peptide" evidence="2">
    <location>
        <begin position="1"/>
        <end position="42"/>
    </location>
</feature>
<gene>
    <name evidence="3" type="ORF">SV7mr_02110</name>
</gene>
<protein>
    <recommendedName>
        <fullName evidence="5">Secreted protein</fullName>
    </recommendedName>
</protein>
<sequence precursor="true">MQNHAFEPTMQFTPIASASCTTAARHALLLVVILLTGAFATAQEDKPKQQPQPKTDAAQADQPAESKPDAPANDSARSFTVTVDDDEMQEVMDYELFSVPPWDFAPYKVLIWIASDQPEHHTPAFTGQVKTLLQRDYNSIWDMTVETAPPAVNSLANRSMDLITYDAITASDPVLAVRNSLEYSIRIKNLATADEHLKKIQTTETLLNLIKSQARQAPTETDSEAATDSEAETPAKPTADSATKSDSEATGAGDIAEDTADNAQAGEDAPPKLSDPELLANLISKTDGSLKDALKLSEIWVQEGTEALIVPRGQAIGFAPEGSKSNKAKIIELPISGLVKAQAESFDKIFVVHIDNSTSLGSELSVVEIETLMRTNSETYTRPVSNPAILPYVINYALTDAFSPLVRLDEVGRKKAQGIVRAAGLITDPNSAAHVPAGSLLQPLLRRNGRDGKPLQVGRVDWAFLMVKDIEGARAELELIDGMAGGPLSSRPSMRVTKWGRLVKPSQDTTTLRLHAKKRPDKPLIGYELHQRSLGEDKTFSLVGRTDWNGNLVIGKDVDPVRVLYVKNGGAILAKLPLAPGLTQVEVADLAGDDMRLQAEAYVRGLQNQIIDLVAIRKLLDIRIRKRVKDRDVKEARAILTSLFAQQTRKSIAAALELKLQEFINAINKQRNGNRSAIASQKRKVELLFKSARTNLDKNLSDLILQDLQILVTEAEAGRFPPAEDK</sequence>
<proteinExistence type="predicted"/>
<accession>A0A517SNM1</accession>
<feature type="region of interest" description="Disordered" evidence="1">
    <location>
        <begin position="43"/>
        <end position="77"/>
    </location>
</feature>
<evidence type="ECO:0000313" key="4">
    <source>
        <dbReference type="Proteomes" id="UP000315003"/>
    </source>
</evidence>
<feature type="compositionally biased region" description="Acidic residues" evidence="1">
    <location>
        <begin position="221"/>
        <end position="231"/>
    </location>
</feature>
<dbReference type="AlphaFoldDB" id="A0A517SNM1"/>
<feature type="chain" id="PRO_5021750515" description="Secreted protein" evidence="2">
    <location>
        <begin position="43"/>
        <end position="726"/>
    </location>
</feature>
<evidence type="ECO:0000256" key="1">
    <source>
        <dbReference type="SAM" id="MobiDB-lite"/>
    </source>
</evidence>
<dbReference type="EMBL" id="CP036272">
    <property type="protein sequence ID" value="QDT57727.1"/>
    <property type="molecule type" value="Genomic_DNA"/>
</dbReference>
<organism evidence="3 4">
    <name type="scientific">Stieleria bergensis</name>
    <dbReference type="NCBI Taxonomy" id="2528025"/>
    <lineage>
        <taxon>Bacteria</taxon>
        <taxon>Pseudomonadati</taxon>
        <taxon>Planctomycetota</taxon>
        <taxon>Planctomycetia</taxon>
        <taxon>Pirellulales</taxon>
        <taxon>Pirellulaceae</taxon>
        <taxon>Stieleria</taxon>
    </lineage>
</organism>